<dbReference type="GO" id="GO:0016787">
    <property type="term" value="F:hydrolase activity"/>
    <property type="evidence" value="ECO:0007669"/>
    <property type="project" value="UniProtKB-KW"/>
</dbReference>
<sequence>MIVDAHQHLGDCRVFDAVVDEQEVVGCIARHDLAHVLAMPFPGAQDAHAVHDRIAALGERTGGAVRGIVNVTPHQDAGAYRAEAERCVRELGFVALKLHTIGHAVEPGSRDGRHVFATAAELGVPVMIHTGGAGEPFASPAHCLPLARAHPDVTVVLAHAGMGVATRQAGIVAAECPNVVLETSWCPVLDTAWLVSELGAERVMLGSDAIDNVPVELAKFNALGLTDAALARCLGGTAAEVFGL</sequence>
<reference evidence="4" key="2">
    <citation type="submission" date="2010-01" db="EMBL/GenBank/DDBJ databases">
        <title>The complete genome of Conexibacter woesei DSM 14684.</title>
        <authorList>
            <consortium name="US DOE Joint Genome Institute (JGI-PGF)"/>
            <person name="Lucas S."/>
            <person name="Copeland A."/>
            <person name="Lapidus A."/>
            <person name="Glavina del Rio T."/>
            <person name="Dalin E."/>
            <person name="Tice H."/>
            <person name="Bruce D."/>
            <person name="Goodwin L."/>
            <person name="Pitluck S."/>
            <person name="Kyrpides N."/>
            <person name="Mavromatis K."/>
            <person name="Ivanova N."/>
            <person name="Mikhailova N."/>
            <person name="Chertkov O."/>
            <person name="Brettin T."/>
            <person name="Detter J.C."/>
            <person name="Han C."/>
            <person name="Larimer F."/>
            <person name="Land M."/>
            <person name="Hauser L."/>
            <person name="Markowitz V."/>
            <person name="Cheng J.-F."/>
            <person name="Hugenholtz P."/>
            <person name="Woyke T."/>
            <person name="Wu D."/>
            <person name="Pukall R."/>
            <person name="Steenblock K."/>
            <person name="Schneider S."/>
            <person name="Klenk H.-P."/>
            <person name="Eisen J.A."/>
        </authorList>
    </citation>
    <scope>NUCLEOTIDE SEQUENCE [LARGE SCALE GENOMIC DNA]</scope>
    <source>
        <strain evidence="4">DSM 14684 / CIP 108061 / JCM 11494 / NBRC 100937 / ID131577</strain>
    </source>
</reference>
<dbReference type="InterPro" id="IPR032466">
    <property type="entry name" value="Metal_Hydrolase"/>
</dbReference>
<dbReference type="Pfam" id="PF04909">
    <property type="entry name" value="Amidohydro_2"/>
    <property type="match status" value="1"/>
</dbReference>
<evidence type="ECO:0000313" key="4">
    <source>
        <dbReference type="Proteomes" id="UP000008229"/>
    </source>
</evidence>
<keyword evidence="4" id="KW-1185">Reference proteome</keyword>
<dbReference type="GO" id="GO:0016831">
    <property type="term" value="F:carboxy-lyase activity"/>
    <property type="evidence" value="ECO:0007669"/>
    <property type="project" value="InterPro"/>
</dbReference>
<dbReference type="AlphaFoldDB" id="D3FAL9"/>
<dbReference type="RefSeq" id="WP_012934233.1">
    <property type="nucleotide sequence ID" value="NC_013739.1"/>
</dbReference>
<dbReference type="Proteomes" id="UP000008229">
    <property type="component" value="Chromosome"/>
</dbReference>
<evidence type="ECO:0000313" key="3">
    <source>
        <dbReference type="EMBL" id="ADB51182.1"/>
    </source>
</evidence>
<dbReference type="Gene3D" id="3.20.20.140">
    <property type="entry name" value="Metal-dependent hydrolases"/>
    <property type="match status" value="1"/>
</dbReference>
<gene>
    <name evidence="3" type="ordered locus">Cwoe_2763</name>
</gene>
<evidence type="ECO:0000259" key="2">
    <source>
        <dbReference type="Pfam" id="PF04909"/>
    </source>
</evidence>
<proteinExistence type="predicted"/>
<name>D3FAL9_CONWI</name>
<dbReference type="CDD" id="cd01292">
    <property type="entry name" value="metallo-dependent_hydrolases"/>
    <property type="match status" value="1"/>
</dbReference>
<dbReference type="OrthoDB" id="8673173at2"/>
<dbReference type="EMBL" id="CP001854">
    <property type="protein sequence ID" value="ADB51182.1"/>
    <property type="molecule type" value="Genomic_DNA"/>
</dbReference>
<dbReference type="KEGG" id="cwo:Cwoe_2763"/>
<dbReference type="STRING" id="469383.Cwoe_2763"/>
<organism evidence="3 4">
    <name type="scientific">Conexibacter woesei (strain DSM 14684 / CCUG 47730 / CIP 108061 / JCM 11494 / NBRC 100937 / ID131577)</name>
    <dbReference type="NCBI Taxonomy" id="469383"/>
    <lineage>
        <taxon>Bacteria</taxon>
        <taxon>Bacillati</taxon>
        <taxon>Actinomycetota</taxon>
        <taxon>Thermoleophilia</taxon>
        <taxon>Solirubrobacterales</taxon>
        <taxon>Conexibacteraceae</taxon>
        <taxon>Conexibacter</taxon>
    </lineage>
</organism>
<feature type="domain" description="Amidohydrolase-related" evidence="2">
    <location>
        <begin position="46"/>
        <end position="244"/>
    </location>
</feature>
<accession>D3FAL9</accession>
<reference evidence="3 4" key="1">
    <citation type="journal article" date="2010" name="Stand. Genomic Sci.">
        <title>Complete genome sequence of Conexibacter woesei type strain (ID131577).</title>
        <authorList>
            <person name="Pukall R."/>
            <person name="Lapidus A."/>
            <person name="Glavina Del Rio T."/>
            <person name="Copeland A."/>
            <person name="Tice H."/>
            <person name="Cheng J.-F."/>
            <person name="Lucas S."/>
            <person name="Chen F."/>
            <person name="Nolan M."/>
            <person name="Bruce D."/>
            <person name="Goodwin L."/>
            <person name="Pitluck S."/>
            <person name="Mavromatis K."/>
            <person name="Ivanova N."/>
            <person name="Ovchinnikova G."/>
            <person name="Pati A."/>
            <person name="Chen A."/>
            <person name="Palaniappan K."/>
            <person name="Land M."/>
            <person name="Hauser L."/>
            <person name="Chang Y.-J."/>
            <person name="Jeffries C.D."/>
            <person name="Chain P."/>
            <person name="Meincke L."/>
            <person name="Sims D."/>
            <person name="Brettin T."/>
            <person name="Detter J.C."/>
            <person name="Rohde M."/>
            <person name="Goeker M."/>
            <person name="Bristow J."/>
            <person name="Eisen J.A."/>
            <person name="Markowitz V."/>
            <person name="Kyrpides N.C."/>
            <person name="Klenk H.-P."/>
            <person name="Hugenholtz P."/>
        </authorList>
    </citation>
    <scope>NUCLEOTIDE SEQUENCE [LARGE SCALE GENOMIC DNA]</scope>
    <source>
        <strain evidence="4">DSM 14684 / CIP 108061 / JCM 11494 / NBRC 100937 / ID131577</strain>
    </source>
</reference>
<evidence type="ECO:0000256" key="1">
    <source>
        <dbReference type="ARBA" id="ARBA00023239"/>
    </source>
</evidence>
<dbReference type="HOGENOM" id="CLU_044590_6_3_11"/>
<dbReference type="InterPro" id="IPR032465">
    <property type="entry name" value="ACMSD"/>
</dbReference>
<dbReference type="eggNOG" id="COG2159">
    <property type="taxonomic scope" value="Bacteria"/>
</dbReference>
<dbReference type="PANTHER" id="PTHR21240">
    <property type="entry name" value="2-AMINO-3-CARBOXYLMUCONATE-6-SEMIALDEHYDE DECARBOXYLASE"/>
    <property type="match status" value="1"/>
</dbReference>
<dbReference type="InterPro" id="IPR006680">
    <property type="entry name" value="Amidohydro-rel"/>
</dbReference>
<protein>
    <submittedName>
        <fullName evidence="3">Amidohydrolase 2</fullName>
    </submittedName>
</protein>
<keyword evidence="3" id="KW-0378">Hydrolase</keyword>
<keyword evidence="1" id="KW-0456">Lyase</keyword>
<dbReference type="SUPFAM" id="SSF51556">
    <property type="entry name" value="Metallo-dependent hydrolases"/>
    <property type="match status" value="1"/>
</dbReference>